<feature type="compositionally biased region" description="Low complexity" evidence="1">
    <location>
        <begin position="89"/>
        <end position="99"/>
    </location>
</feature>
<feature type="region of interest" description="Disordered" evidence="1">
    <location>
        <begin position="59"/>
        <end position="140"/>
    </location>
</feature>
<feature type="compositionally biased region" description="Basic residues" evidence="1">
    <location>
        <begin position="100"/>
        <end position="117"/>
    </location>
</feature>
<protein>
    <submittedName>
        <fullName evidence="2">Uncharacterized protein</fullName>
    </submittedName>
</protein>
<reference evidence="2 3" key="1">
    <citation type="submission" date="2019-03" db="EMBL/GenBank/DDBJ databases">
        <title>Single cell metagenomics reveals metabolic interactions within the superorganism composed of flagellate Streblomastix strix and complex community of Bacteroidetes bacteria on its surface.</title>
        <authorList>
            <person name="Treitli S.C."/>
            <person name="Kolisko M."/>
            <person name="Husnik F."/>
            <person name="Keeling P."/>
            <person name="Hampl V."/>
        </authorList>
    </citation>
    <scope>NUCLEOTIDE SEQUENCE [LARGE SCALE GENOMIC DNA]</scope>
    <source>
        <strain evidence="2">ST1C</strain>
    </source>
</reference>
<dbReference type="Proteomes" id="UP000324800">
    <property type="component" value="Unassembled WGS sequence"/>
</dbReference>
<feature type="compositionally biased region" description="Polar residues" evidence="1">
    <location>
        <begin position="118"/>
        <end position="130"/>
    </location>
</feature>
<comment type="caution">
    <text evidence="2">The sequence shown here is derived from an EMBL/GenBank/DDBJ whole genome shotgun (WGS) entry which is preliminary data.</text>
</comment>
<proteinExistence type="predicted"/>
<dbReference type="EMBL" id="SNRW01006923">
    <property type="protein sequence ID" value="KAA6382182.1"/>
    <property type="molecule type" value="Genomic_DNA"/>
</dbReference>
<dbReference type="AlphaFoldDB" id="A0A5J4VHY9"/>
<evidence type="ECO:0000313" key="2">
    <source>
        <dbReference type="EMBL" id="KAA6382182.1"/>
    </source>
</evidence>
<evidence type="ECO:0000256" key="1">
    <source>
        <dbReference type="SAM" id="MobiDB-lite"/>
    </source>
</evidence>
<accession>A0A5J4VHY9</accession>
<gene>
    <name evidence="2" type="ORF">EZS28_022293</name>
</gene>
<organism evidence="2 3">
    <name type="scientific">Streblomastix strix</name>
    <dbReference type="NCBI Taxonomy" id="222440"/>
    <lineage>
        <taxon>Eukaryota</taxon>
        <taxon>Metamonada</taxon>
        <taxon>Preaxostyla</taxon>
        <taxon>Oxymonadida</taxon>
        <taxon>Streblomastigidae</taxon>
        <taxon>Streblomastix</taxon>
    </lineage>
</organism>
<evidence type="ECO:0000313" key="3">
    <source>
        <dbReference type="Proteomes" id="UP000324800"/>
    </source>
</evidence>
<sequence>MNNTLSKSETKQKMTYAQLANSQEVQLKCFIEYGPRKQLIVNCKLGQPVALLPRPSALSSSEASSIDDSDKDFYAHQKKKRKRVERSLFESSSSTSSSRSSRHHKTQSRRCKRRRHSASQATSPSLTSPQGWRISERNDQDCGSTWSFPVRHEQDKTERFLEEVSRVKQMAIREFMVYFGTSRNISK</sequence>
<name>A0A5J4VHY9_9EUKA</name>